<name>A0A2S7IGJ0_9BACT</name>
<proteinExistence type="predicted"/>
<organism evidence="2 3">
    <name type="scientific">Siphonobacter curvatus</name>
    <dbReference type="NCBI Taxonomy" id="2094562"/>
    <lineage>
        <taxon>Bacteria</taxon>
        <taxon>Pseudomonadati</taxon>
        <taxon>Bacteroidota</taxon>
        <taxon>Cytophagia</taxon>
        <taxon>Cytophagales</taxon>
        <taxon>Cytophagaceae</taxon>
        <taxon>Siphonobacter</taxon>
    </lineage>
</organism>
<dbReference type="AlphaFoldDB" id="A0A2S7IGJ0"/>
<evidence type="ECO:0000313" key="3">
    <source>
        <dbReference type="Proteomes" id="UP000239590"/>
    </source>
</evidence>
<dbReference type="EMBL" id="PTRA01000006">
    <property type="protein sequence ID" value="PQA54518.1"/>
    <property type="molecule type" value="Genomic_DNA"/>
</dbReference>
<evidence type="ECO:0008006" key="4">
    <source>
        <dbReference type="Google" id="ProtNLM"/>
    </source>
</evidence>
<evidence type="ECO:0000256" key="1">
    <source>
        <dbReference type="SAM" id="SignalP"/>
    </source>
</evidence>
<comment type="caution">
    <text evidence="2">The sequence shown here is derived from an EMBL/GenBank/DDBJ whole genome shotgun (WGS) entry which is preliminary data.</text>
</comment>
<dbReference type="SUPFAM" id="SSF49478">
    <property type="entry name" value="Cna protein B-type domain"/>
    <property type="match status" value="1"/>
</dbReference>
<feature type="signal peptide" evidence="1">
    <location>
        <begin position="1"/>
        <end position="23"/>
    </location>
</feature>
<gene>
    <name evidence="2" type="ORF">C5O19_22490</name>
</gene>
<sequence length="235" mass="25484">MKVKATLLSLALFLSISSAFAHALWLQTPAIGKKGQAQTVKISYAEPGETPEKVADWYSDVKEFSLWLIAPDQTKTKLSVSPANDHFTATFTPTQDGVYTLAVGHEAKDLGGTTKYQFNATATVTVGKASGKSATPNELNVALAQDKSFKVGKPVSLESVFKNTPSEKIYISVHSPSGWSRQVVTNAQGVAEFTPLWPGTYYVEGSKTEKEQGQLQGKEYKSVWRCATLTFDVAP</sequence>
<dbReference type="Proteomes" id="UP000239590">
    <property type="component" value="Unassembled WGS sequence"/>
</dbReference>
<dbReference type="Pfam" id="PF10670">
    <property type="entry name" value="DUF4198"/>
    <property type="match status" value="1"/>
</dbReference>
<accession>A0A2S7IGJ0</accession>
<feature type="chain" id="PRO_5015447814" description="DUF4198 domain-containing protein" evidence="1">
    <location>
        <begin position="24"/>
        <end position="235"/>
    </location>
</feature>
<dbReference type="InterPro" id="IPR019613">
    <property type="entry name" value="DUF4198"/>
</dbReference>
<dbReference type="OrthoDB" id="1148550at2"/>
<keyword evidence="3" id="KW-1185">Reference proteome</keyword>
<keyword evidence="1" id="KW-0732">Signal</keyword>
<protein>
    <recommendedName>
        <fullName evidence="4">DUF4198 domain-containing protein</fullName>
    </recommendedName>
</protein>
<evidence type="ECO:0000313" key="2">
    <source>
        <dbReference type="EMBL" id="PQA54518.1"/>
    </source>
</evidence>
<reference evidence="3" key="1">
    <citation type="submission" date="2018-02" db="EMBL/GenBank/DDBJ databases">
        <title>Genome sequencing of Solimonas sp. HR-BB.</title>
        <authorList>
            <person name="Lee Y."/>
            <person name="Jeon C.O."/>
        </authorList>
    </citation>
    <scope>NUCLEOTIDE SEQUENCE [LARGE SCALE GENOMIC DNA]</scope>
    <source>
        <strain evidence="3">HR-U</strain>
    </source>
</reference>
<dbReference type="RefSeq" id="WP_104715641.1">
    <property type="nucleotide sequence ID" value="NZ_PTRA01000006.1"/>
</dbReference>